<dbReference type="STRING" id="7370.A0A1I8M3T0"/>
<keyword evidence="2" id="KW-0677">Repeat</keyword>
<feature type="region of interest" description="Disordered" evidence="6">
    <location>
        <begin position="311"/>
        <end position="445"/>
    </location>
</feature>
<feature type="compositionally biased region" description="Polar residues" evidence="6">
    <location>
        <begin position="494"/>
        <end position="521"/>
    </location>
</feature>
<feature type="region of interest" description="Disordered" evidence="6">
    <location>
        <begin position="139"/>
        <end position="270"/>
    </location>
</feature>
<dbReference type="GO" id="GO:0048791">
    <property type="term" value="P:calcium ion-regulated exocytosis of neurotransmitter"/>
    <property type="evidence" value="ECO:0007669"/>
    <property type="project" value="TreeGrafter"/>
</dbReference>
<dbReference type="eggNOG" id="KOG3799">
    <property type="taxonomic scope" value="Eukaryota"/>
</dbReference>
<dbReference type="GO" id="GO:0048788">
    <property type="term" value="C:cytoskeleton of presynaptic active zone"/>
    <property type="evidence" value="ECO:0007669"/>
    <property type="project" value="TreeGrafter"/>
</dbReference>
<dbReference type="VEuPathDB" id="VectorBase:MDOMA2_005757"/>
<proteinExistence type="predicted"/>
<feature type="region of interest" description="Disordered" evidence="6">
    <location>
        <begin position="463"/>
        <end position="564"/>
    </location>
</feature>
<dbReference type="GO" id="GO:0006886">
    <property type="term" value="P:intracellular protein transport"/>
    <property type="evidence" value="ECO:0007669"/>
    <property type="project" value="InterPro"/>
</dbReference>
<feature type="compositionally biased region" description="Low complexity" evidence="6">
    <location>
        <begin position="217"/>
        <end position="252"/>
    </location>
</feature>
<feature type="compositionally biased region" description="Basic and acidic residues" evidence="6">
    <location>
        <begin position="329"/>
        <end position="351"/>
    </location>
</feature>
<dbReference type="AlphaFoldDB" id="A0A1I8M3T0"/>
<dbReference type="InterPro" id="IPR017455">
    <property type="entry name" value="Znf_FYVE-rel"/>
</dbReference>
<dbReference type="FunFam" id="3.30.40.10:FF:000453">
    <property type="entry name" value="Uncharacterized protein, isoform D"/>
    <property type="match status" value="1"/>
</dbReference>
<dbReference type="VEuPathDB" id="VectorBase:MDOA000962"/>
<evidence type="ECO:0000313" key="7">
    <source>
        <dbReference type="EnsemblMetazoa" id="MDOA000962-PB"/>
    </source>
</evidence>
<protein>
    <recommendedName>
        <fullName evidence="8">PDZ domain protein</fullName>
    </recommendedName>
</protein>
<feature type="compositionally biased region" description="Gly residues" evidence="6">
    <location>
        <begin position="426"/>
        <end position="437"/>
    </location>
</feature>
<dbReference type="eggNOG" id="KOG2060">
    <property type="taxonomic scope" value="Eukaryota"/>
</dbReference>
<evidence type="ECO:0000256" key="3">
    <source>
        <dbReference type="ARBA" id="ARBA00022771"/>
    </source>
</evidence>
<dbReference type="VEuPathDB" id="VectorBase:MDOMA2_010685"/>
<feature type="coiled-coil region" evidence="5">
    <location>
        <begin position="18"/>
        <end position="56"/>
    </location>
</feature>
<dbReference type="Gene3D" id="3.30.40.10">
    <property type="entry name" value="Zinc/RING finger domain, C3HC4 (zinc finger)"/>
    <property type="match status" value="2"/>
</dbReference>
<dbReference type="InterPro" id="IPR010911">
    <property type="entry name" value="Rab_BD"/>
</dbReference>
<evidence type="ECO:0000256" key="4">
    <source>
        <dbReference type="ARBA" id="ARBA00022833"/>
    </source>
</evidence>
<keyword evidence="3" id="KW-0863">Zinc-finger</keyword>
<name>A0A1I8M3T0_MUSDO</name>
<dbReference type="InterPro" id="IPR001478">
    <property type="entry name" value="PDZ"/>
</dbReference>
<reference evidence="7" key="1">
    <citation type="submission" date="2020-05" db="UniProtKB">
        <authorList>
            <consortium name="EnsemblMetazoa"/>
        </authorList>
    </citation>
    <scope>IDENTIFICATION</scope>
    <source>
        <strain evidence="7">Aabys</strain>
    </source>
</reference>
<feature type="compositionally biased region" description="Basic and acidic residues" evidence="6">
    <location>
        <begin position="156"/>
        <end position="178"/>
    </location>
</feature>
<dbReference type="PROSITE" id="PS50916">
    <property type="entry name" value="RABBD"/>
    <property type="match status" value="1"/>
</dbReference>
<dbReference type="Pfam" id="PF00595">
    <property type="entry name" value="PDZ"/>
    <property type="match status" value="1"/>
</dbReference>
<dbReference type="GO" id="GO:0044325">
    <property type="term" value="F:transmembrane transporter binding"/>
    <property type="evidence" value="ECO:0007669"/>
    <property type="project" value="TreeGrafter"/>
</dbReference>
<dbReference type="SMART" id="SM00228">
    <property type="entry name" value="PDZ"/>
    <property type="match status" value="1"/>
</dbReference>
<keyword evidence="5" id="KW-0175">Coiled coil</keyword>
<accession>A0A1I8M3T0</accession>
<dbReference type="PROSITE" id="PS50106">
    <property type="entry name" value="PDZ"/>
    <property type="match status" value="1"/>
</dbReference>
<dbReference type="GO" id="GO:0048167">
    <property type="term" value="P:regulation of synaptic plasticity"/>
    <property type="evidence" value="ECO:0007669"/>
    <property type="project" value="TreeGrafter"/>
</dbReference>
<evidence type="ECO:0008006" key="8">
    <source>
        <dbReference type="Google" id="ProtNLM"/>
    </source>
</evidence>
<sequence length="884" mass="97750">MDDMPDLSHLTPHERMQIENVLRRQKQEEEQQNEIMRRKQDEVMSLEMQIRQRSEQQKKAGIELEATCHICLKTKFADGVGHICHYCNTRCCARCGGKVTLRSNKVIWVCILCRKKQELLSKTGQWINKATIQQDGFIRRNEPDGSSDISQQAVVDPHDALDKRPKLERTRSAAEKENLPLQRSGSMLKRQYSQQEQTTNQRDMMGPNMGMDIMSPGQRQRMQPMTPQHMQQQHQQQQQQMSQQGQYNRGQQGHYGGGSGGSGPGMHHQKDEDPRLYQVIWVCILCRKKQELLSKTGQWINKATIQQDGFIRRNEPDGSSDISQQAVVDPHDALDKRPKLERTRSAAEKENLPLQRSGSMLKRQYSQQEQTTNQRDMMGPNMGMDIMSPGQRQRMQPMTPQHMQQQHQQQQQQMSQQGQYNRGQQGHYGGGSGGSGPGMHHQKDEDPRLYQGEIDGLMKQHPHLAHPSQRQQQQYQYQQQQQQHQMRGQQQQGPTNTSSVTYATLQHPQQQQQRLPTSSAAQQHHQQHQQQQHHQTHPHHYSGVGSSSQLSAAGHHQTPASSAAISSNAALVSVSTSATSSQGYQKPPPIQRNLTISGGHAMDPSTYNARRHLNVSQYAAQQQRSFSSYEDEIQHQVLSIRGKKPTGGPSNVGSVGVHNALTSGDLQIHANQPVNWQISADNARMIGHMILRKYYDGEDILGLKVLGGQPLPYDNSQAVGVAGGNNGIGVGGGSAAAVAAGATSVSYGAIVEKVKRGSVADTEGHIQPGDEIVKWNGHVLQNKTADEVYDIIDESRLDAQVELVVSRPINASTSTSSTTTTTPGTSAALATSASLCSTSVPNAVNATAASTATTAIRKVPSSTLASYIAGSAVVSSGGRYVQRK</sequence>
<dbReference type="GO" id="GO:0050806">
    <property type="term" value="P:positive regulation of synaptic transmission"/>
    <property type="evidence" value="ECO:0007669"/>
    <property type="project" value="TreeGrafter"/>
</dbReference>
<dbReference type="InterPro" id="IPR039032">
    <property type="entry name" value="Rim-like"/>
</dbReference>
<feature type="compositionally biased region" description="Low complexity" evidence="6">
    <location>
        <begin position="522"/>
        <end position="533"/>
    </location>
</feature>
<dbReference type="GO" id="GO:0042391">
    <property type="term" value="P:regulation of membrane potential"/>
    <property type="evidence" value="ECO:0007669"/>
    <property type="project" value="TreeGrafter"/>
</dbReference>
<evidence type="ECO:0000256" key="2">
    <source>
        <dbReference type="ARBA" id="ARBA00022737"/>
    </source>
</evidence>
<keyword evidence="4" id="KW-0862">Zinc</keyword>
<feature type="compositionally biased region" description="Polar residues" evidence="6">
    <location>
        <begin position="354"/>
        <end position="375"/>
    </location>
</feature>
<evidence type="ECO:0000256" key="6">
    <source>
        <dbReference type="SAM" id="MobiDB-lite"/>
    </source>
</evidence>
<dbReference type="Pfam" id="PF22601">
    <property type="entry name" value="RIM2a_ZnF"/>
    <property type="match status" value="1"/>
</dbReference>
<dbReference type="PROSITE" id="PS50178">
    <property type="entry name" value="ZF_FYVE"/>
    <property type="match status" value="1"/>
</dbReference>
<organism evidence="7">
    <name type="scientific">Musca domestica</name>
    <name type="common">House fly</name>
    <dbReference type="NCBI Taxonomy" id="7370"/>
    <lineage>
        <taxon>Eukaryota</taxon>
        <taxon>Metazoa</taxon>
        <taxon>Ecdysozoa</taxon>
        <taxon>Arthropoda</taxon>
        <taxon>Hexapoda</taxon>
        <taxon>Insecta</taxon>
        <taxon>Pterygota</taxon>
        <taxon>Neoptera</taxon>
        <taxon>Endopterygota</taxon>
        <taxon>Diptera</taxon>
        <taxon>Brachycera</taxon>
        <taxon>Muscomorpha</taxon>
        <taxon>Muscoidea</taxon>
        <taxon>Muscidae</taxon>
        <taxon>Musca</taxon>
    </lineage>
</organism>
<dbReference type="InterPro" id="IPR036034">
    <property type="entry name" value="PDZ_sf"/>
</dbReference>
<dbReference type="EnsemblMetazoa" id="MDOA000962-RB">
    <property type="protein sequence ID" value="MDOA000962-PB"/>
    <property type="gene ID" value="MDOA000962"/>
</dbReference>
<dbReference type="PANTHER" id="PTHR12157">
    <property type="entry name" value="REGULATING SYNAPTIC MEMBRANE EXOCYTOSIS PROTEIN"/>
    <property type="match status" value="1"/>
</dbReference>
<dbReference type="PANTHER" id="PTHR12157:SF21">
    <property type="entry name" value="RAB3 INTERACTING MOLECULE, ISOFORM F"/>
    <property type="match status" value="1"/>
</dbReference>
<dbReference type="InterPro" id="IPR054386">
    <property type="entry name" value="RIM_Znf"/>
</dbReference>
<feature type="compositionally biased region" description="Gly residues" evidence="6">
    <location>
        <begin position="253"/>
        <end position="264"/>
    </location>
</feature>
<dbReference type="InterPro" id="IPR011011">
    <property type="entry name" value="Znf_FYVE_PHD"/>
</dbReference>
<feature type="compositionally biased region" description="Polar residues" evidence="6">
    <location>
        <begin position="181"/>
        <end position="202"/>
    </location>
</feature>
<feature type="region of interest" description="Disordered" evidence="6">
    <location>
        <begin position="579"/>
        <end position="606"/>
    </location>
</feature>
<dbReference type="InterPro" id="IPR013083">
    <property type="entry name" value="Znf_RING/FYVE/PHD"/>
</dbReference>
<dbReference type="SUPFAM" id="SSF57903">
    <property type="entry name" value="FYVE/PHD zinc finger"/>
    <property type="match status" value="1"/>
</dbReference>
<dbReference type="GO" id="GO:0031267">
    <property type="term" value="F:small GTPase binding"/>
    <property type="evidence" value="ECO:0007669"/>
    <property type="project" value="InterPro"/>
</dbReference>
<dbReference type="GO" id="GO:0008270">
    <property type="term" value="F:zinc ion binding"/>
    <property type="evidence" value="ECO:0007669"/>
    <property type="project" value="UniProtKB-KW"/>
</dbReference>
<dbReference type="GO" id="GO:0042734">
    <property type="term" value="C:presynaptic membrane"/>
    <property type="evidence" value="ECO:0007669"/>
    <property type="project" value="TreeGrafter"/>
</dbReference>
<evidence type="ECO:0000256" key="5">
    <source>
        <dbReference type="SAM" id="Coils"/>
    </source>
</evidence>
<feature type="compositionally biased region" description="Low complexity" evidence="6">
    <location>
        <begin position="390"/>
        <end position="425"/>
    </location>
</feature>
<evidence type="ECO:0000256" key="1">
    <source>
        <dbReference type="ARBA" id="ARBA00022723"/>
    </source>
</evidence>
<dbReference type="Gene3D" id="2.30.42.10">
    <property type="match status" value="1"/>
</dbReference>
<dbReference type="SUPFAM" id="SSF50156">
    <property type="entry name" value="PDZ domain-like"/>
    <property type="match status" value="1"/>
</dbReference>
<feature type="compositionally biased region" description="Low complexity" evidence="6">
    <location>
        <begin position="469"/>
        <end position="493"/>
    </location>
</feature>
<keyword evidence="1" id="KW-0479">Metal-binding</keyword>